<dbReference type="AlphaFoldDB" id="A0AAE3QTG5"/>
<sequence length="62" mass="7247">MAKLAAFGFGDTYFSQKPQMALFVTSFLQKDREEEYSFLGTKREFTAKKFLHGINRNTYINL</sequence>
<dbReference type="EMBL" id="JASJOS010000015">
    <property type="protein sequence ID" value="MDJ1484626.1"/>
    <property type="molecule type" value="Genomic_DNA"/>
</dbReference>
<name>A0AAE3QTG5_9BACT</name>
<gene>
    <name evidence="1" type="ORF">QNI16_29275</name>
</gene>
<proteinExistence type="predicted"/>
<dbReference type="Proteomes" id="UP001241110">
    <property type="component" value="Unassembled WGS sequence"/>
</dbReference>
<protein>
    <submittedName>
        <fullName evidence="1">Uncharacterized protein</fullName>
    </submittedName>
</protein>
<organism evidence="1 2">
    <name type="scientific">Xanthocytophaga flava</name>
    <dbReference type="NCBI Taxonomy" id="3048013"/>
    <lineage>
        <taxon>Bacteria</taxon>
        <taxon>Pseudomonadati</taxon>
        <taxon>Bacteroidota</taxon>
        <taxon>Cytophagia</taxon>
        <taxon>Cytophagales</taxon>
        <taxon>Rhodocytophagaceae</taxon>
        <taxon>Xanthocytophaga</taxon>
    </lineage>
</organism>
<evidence type="ECO:0000313" key="2">
    <source>
        <dbReference type="Proteomes" id="UP001241110"/>
    </source>
</evidence>
<accession>A0AAE3QTG5</accession>
<comment type="caution">
    <text evidence="1">The sequence shown here is derived from an EMBL/GenBank/DDBJ whole genome shotgun (WGS) entry which is preliminary data.</text>
</comment>
<evidence type="ECO:0000313" key="1">
    <source>
        <dbReference type="EMBL" id="MDJ1484626.1"/>
    </source>
</evidence>
<reference evidence="1" key="1">
    <citation type="submission" date="2023-05" db="EMBL/GenBank/DDBJ databases">
        <authorList>
            <person name="Zhang X."/>
        </authorList>
    </citation>
    <scope>NUCLEOTIDE SEQUENCE</scope>
    <source>
        <strain evidence="1">YF14B1</strain>
    </source>
</reference>
<dbReference type="RefSeq" id="WP_313986202.1">
    <property type="nucleotide sequence ID" value="NZ_JASJOS010000015.1"/>
</dbReference>